<reference evidence="1" key="1">
    <citation type="submission" date="2021-03" db="EMBL/GenBank/DDBJ databases">
        <title>Taxonomic study of Clostridium polyendosporum from meadow-gley soil under rice.</title>
        <authorList>
            <person name="Kobayashi H."/>
            <person name="Tanizawa Y."/>
            <person name="Yagura M."/>
        </authorList>
    </citation>
    <scope>NUCLEOTIDE SEQUENCE</scope>
    <source>
        <strain evidence="1">JCM 30710</strain>
    </source>
</reference>
<comment type="caution">
    <text evidence="1">The sequence shown here is derived from an EMBL/GenBank/DDBJ whole genome shotgun (WGS) entry which is preliminary data.</text>
</comment>
<dbReference type="Proteomes" id="UP000679179">
    <property type="component" value="Unassembled WGS sequence"/>
</dbReference>
<name>A0A919S1A9_9CLOT</name>
<dbReference type="RefSeq" id="WP_212904034.1">
    <property type="nucleotide sequence ID" value="NZ_BOPZ01000016.1"/>
</dbReference>
<dbReference type="Pfam" id="PF10704">
    <property type="entry name" value="DUF2508"/>
    <property type="match status" value="1"/>
</dbReference>
<dbReference type="AlphaFoldDB" id="A0A919S1A9"/>
<gene>
    <name evidence="1" type="ORF">CPJCM30710_20010</name>
</gene>
<keyword evidence="2" id="KW-1185">Reference proteome</keyword>
<protein>
    <recommendedName>
        <fullName evidence="3">DUF2508 domain-containing protein</fullName>
    </recommendedName>
</protein>
<accession>A0A919S1A9</accession>
<evidence type="ECO:0008006" key="3">
    <source>
        <dbReference type="Google" id="ProtNLM"/>
    </source>
</evidence>
<proteinExistence type="predicted"/>
<organism evidence="1 2">
    <name type="scientific">Clostridium polyendosporum</name>
    <dbReference type="NCBI Taxonomy" id="69208"/>
    <lineage>
        <taxon>Bacteria</taxon>
        <taxon>Bacillati</taxon>
        <taxon>Bacillota</taxon>
        <taxon>Clostridia</taxon>
        <taxon>Eubacteriales</taxon>
        <taxon>Clostridiaceae</taxon>
        <taxon>Clostridium</taxon>
    </lineage>
</organism>
<sequence>MNKKFIIEYVMNRIDDSKEKQDLLNQIEEARIQLNEIREIFDYVSDPKLIEFAIYSEQAARTRYEYLLTEARKKGIKIGYEYIFLNQCK</sequence>
<evidence type="ECO:0000313" key="1">
    <source>
        <dbReference type="EMBL" id="GIM29335.1"/>
    </source>
</evidence>
<evidence type="ECO:0000313" key="2">
    <source>
        <dbReference type="Proteomes" id="UP000679179"/>
    </source>
</evidence>
<dbReference type="EMBL" id="BOPZ01000016">
    <property type="protein sequence ID" value="GIM29335.1"/>
    <property type="molecule type" value="Genomic_DNA"/>
</dbReference>
<dbReference type="InterPro" id="IPR019644">
    <property type="entry name" value="DUF2508"/>
</dbReference>